<sequence length="371" mass="41293">MKNNLKLLALALLLCFGCSEDKKEEIAPITPTPDPQPDTLDSNPTSPLPNELLGNKKFNNTLKDIWAFQSPSMEKEYILIGYYDVENTDGIYIVDPTNVKQPEIVGTVPGVGGFDIKTYGNYAYSVFGSDKYPGYVIDLKDPENPEIVNEFTGSHNIYTTESGLLISNTPGLKIYDIQTDPTSPTLLWYDSLQGGHETHVNGNFLYDFHGYAGTIIYDITDPSNPDSISTIINPDVTYHHSGWTNADQTILVLCDELAFQQDPTGQDFYIYDISDKTNPILLSSIGDDTSILHNVHIVGDYAYFSYYTAGYKVYDISNPENPVIEFEYDTSPTETGEYFSGAWGIYGLSNSGNKYISDMDNGLFIFNGPEE</sequence>
<organism evidence="2 3">
    <name type="scientific">Mangrovivirga halotolerans</name>
    <dbReference type="NCBI Taxonomy" id="2993936"/>
    <lineage>
        <taxon>Bacteria</taxon>
        <taxon>Pseudomonadati</taxon>
        <taxon>Bacteroidota</taxon>
        <taxon>Cytophagia</taxon>
        <taxon>Cytophagales</taxon>
        <taxon>Mangrovivirgaceae</taxon>
        <taxon>Mangrovivirga</taxon>
    </lineage>
</organism>
<evidence type="ECO:0000256" key="1">
    <source>
        <dbReference type="SAM" id="MobiDB-lite"/>
    </source>
</evidence>
<dbReference type="RefSeq" id="WP_266055646.1">
    <property type="nucleotide sequence ID" value="NZ_JAPFQN010000003.1"/>
</dbReference>
<dbReference type="InterPro" id="IPR027589">
    <property type="entry name" value="Choice_anch_B"/>
</dbReference>
<dbReference type="EMBL" id="JAPFQN010000003">
    <property type="protein sequence ID" value="MCX2743271.1"/>
    <property type="molecule type" value="Genomic_DNA"/>
</dbReference>
<keyword evidence="3" id="KW-1185">Reference proteome</keyword>
<gene>
    <name evidence="2" type="ORF">OO013_05310</name>
</gene>
<evidence type="ECO:0000313" key="3">
    <source>
        <dbReference type="Proteomes" id="UP001209885"/>
    </source>
</evidence>
<comment type="caution">
    <text evidence="2">The sequence shown here is derived from an EMBL/GenBank/DDBJ whole genome shotgun (WGS) entry which is preliminary data.</text>
</comment>
<feature type="region of interest" description="Disordered" evidence="1">
    <location>
        <begin position="26"/>
        <end position="49"/>
    </location>
</feature>
<proteinExistence type="predicted"/>
<name>A0ABT3RP70_9BACT</name>
<evidence type="ECO:0000313" key="2">
    <source>
        <dbReference type="EMBL" id="MCX2743271.1"/>
    </source>
</evidence>
<dbReference type="InterPro" id="IPR013211">
    <property type="entry name" value="LVIVD"/>
</dbReference>
<dbReference type="Proteomes" id="UP001209885">
    <property type="component" value="Unassembled WGS sequence"/>
</dbReference>
<dbReference type="Pfam" id="PF08309">
    <property type="entry name" value="LVIVD"/>
    <property type="match status" value="2"/>
</dbReference>
<dbReference type="NCBIfam" id="TIGR04312">
    <property type="entry name" value="choice_anch_B"/>
    <property type="match status" value="1"/>
</dbReference>
<accession>A0ABT3RP70</accession>
<protein>
    <submittedName>
        <fullName evidence="2">Choice-of-anchor B family protein</fullName>
    </submittedName>
</protein>
<reference evidence="2 3" key="1">
    <citation type="submission" date="2022-11" db="EMBL/GenBank/DDBJ databases">
        <title>The characterization of three novel Bacteroidetes species and genomic analysis of their roles in tidal elemental geochemical cycles.</title>
        <authorList>
            <person name="Ma K."/>
        </authorList>
    </citation>
    <scope>NUCLEOTIDE SEQUENCE [LARGE SCALE GENOMIC DNA]</scope>
    <source>
        <strain evidence="2 3">M17</strain>
    </source>
</reference>